<protein>
    <recommendedName>
        <fullName evidence="5">Secreted protein</fullName>
    </recommendedName>
</protein>
<keyword evidence="1" id="KW-0732">Signal</keyword>
<evidence type="ECO:0000256" key="1">
    <source>
        <dbReference type="SAM" id="SignalP"/>
    </source>
</evidence>
<dbReference type="EMBL" id="BGPR01050671">
    <property type="protein sequence ID" value="GBO27650.1"/>
    <property type="molecule type" value="Genomic_DNA"/>
</dbReference>
<reference evidence="2 4" key="1">
    <citation type="journal article" date="2019" name="Sci. Rep.">
        <title>Orb-weaving spider Araneus ventricosus genome elucidates the spidroin gene catalogue.</title>
        <authorList>
            <person name="Kono N."/>
            <person name="Nakamura H."/>
            <person name="Ohtoshi R."/>
            <person name="Moran D.A.P."/>
            <person name="Shinohara A."/>
            <person name="Yoshida Y."/>
            <person name="Fujiwara M."/>
            <person name="Mori M."/>
            <person name="Tomita M."/>
            <person name="Arakawa K."/>
        </authorList>
    </citation>
    <scope>NUCLEOTIDE SEQUENCE [LARGE SCALE GENOMIC DNA]</scope>
</reference>
<gene>
    <name evidence="2" type="ORF">AVEN_228309_1</name>
    <name evidence="3" type="ORF">AVEN_253381_1</name>
</gene>
<dbReference type="AlphaFoldDB" id="A0A4Y2VR69"/>
<dbReference type="EMBL" id="BGPR01050670">
    <property type="protein sequence ID" value="GBO27649.1"/>
    <property type="molecule type" value="Genomic_DNA"/>
</dbReference>
<evidence type="ECO:0008006" key="5">
    <source>
        <dbReference type="Google" id="ProtNLM"/>
    </source>
</evidence>
<name>A0A4Y2VR69_ARAVE</name>
<dbReference type="Proteomes" id="UP000499080">
    <property type="component" value="Unassembled WGS sequence"/>
</dbReference>
<evidence type="ECO:0000313" key="4">
    <source>
        <dbReference type="Proteomes" id="UP000499080"/>
    </source>
</evidence>
<organism evidence="2 4">
    <name type="scientific">Araneus ventricosus</name>
    <name type="common">Orbweaver spider</name>
    <name type="synonym">Epeira ventricosa</name>
    <dbReference type="NCBI Taxonomy" id="182803"/>
    <lineage>
        <taxon>Eukaryota</taxon>
        <taxon>Metazoa</taxon>
        <taxon>Ecdysozoa</taxon>
        <taxon>Arthropoda</taxon>
        <taxon>Chelicerata</taxon>
        <taxon>Arachnida</taxon>
        <taxon>Araneae</taxon>
        <taxon>Araneomorphae</taxon>
        <taxon>Entelegynae</taxon>
        <taxon>Araneoidea</taxon>
        <taxon>Araneidae</taxon>
        <taxon>Araneus</taxon>
    </lineage>
</organism>
<proteinExistence type="predicted"/>
<evidence type="ECO:0000313" key="2">
    <source>
        <dbReference type="EMBL" id="GBO27649.1"/>
    </source>
</evidence>
<evidence type="ECO:0000313" key="3">
    <source>
        <dbReference type="EMBL" id="GBO27650.1"/>
    </source>
</evidence>
<accession>A0A4Y2VR69</accession>
<keyword evidence="4" id="KW-1185">Reference proteome</keyword>
<sequence>MGHDVFICCFIMLKIGALVSLWQGVDFGAGEVQVQISIPLKVCHVWSLLHFKSYVMAKRTPAGVVRKFVGVCQLMCRLRHLVSVQNDEVRYKIVFVLLQNGKLI</sequence>
<feature type="signal peptide" evidence="1">
    <location>
        <begin position="1"/>
        <end position="24"/>
    </location>
</feature>
<feature type="chain" id="PRO_5036129297" description="Secreted protein" evidence="1">
    <location>
        <begin position="25"/>
        <end position="104"/>
    </location>
</feature>
<comment type="caution">
    <text evidence="2">The sequence shown here is derived from an EMBL/GenBank/DDBJ whole genome shotgun (WGS) entry which is preliminary data.</text>
</comment>